<dbReference type="InterPro" id="IPR052710">
    <property type="entry name" value="CAAX_protease"/>
</dbReference>
<proteinExistence type="inferred from homology"/>
<comment type="caution">
    <text evidence="4">The sequence shown here is derived from an EMBL/GenBank/DDBJ whole genome shotgun (WGS) entry which is preliminary data.</text>
</comment>
<dbReference type="PATRIC" id="fig|1423731.3.peg.391"/>
<feature type="transmembrane region" description="Helical" evidence="2">
    <location>
        <begin position="140"/>
        <end position="162"/>
    </location>
</feature>
<feature type="transmembrane region" description="Helical" evidence="2">
    <location>
        <begin position="33"/>
        <end position="52"/>
    </location>
</feature>
<accession>A0A0R1MGN6</accession>
<keyword evidence="5" id="KW-1185">Reference proteome</keyword>
<keyword evidence="2" id="KW-1133">Transmembrane helix</keyword>
<dbReference type="STRING" id="1423731.FC81_GL000378"/>
<feature type="transmembrane region" description="Helical" evidence="2">
    <location>
        <begin position="73"/>
        <end position="93"/>
    </location>
</feature>
<sequence length="210" mass="23504">MSLKNNSLALTLTYLLVMLLPNIFLTFFKDNNIYYALITICSLLGMLAMFYFNHKYPFINSLAPKKSSYLKTLLWGIGGAVAALILQHLSSFIEINFLNQAIESQNTAAALTILSQYPYYIFYIVLAAPIMEEFVFRKVLFGNLSGLLGQVGAALLSSTLFSIAHQDAHFFTYAIIGLTFCFIYSKTGKLHSSMLAHILMNTIIVILNLI</sequence>
<evidence type="ECO:0000256" key="1">
    <source>
        <dbReference type="ARBA" id="ARBA00009067"/>
    </source>
</evidence>
<comment type="similarity">
    <text evidence="1">Belongs to the UPF0177 family.</text>
</comment>
<protein>
    <submittedName>
        <fullName evidence="4">CAAX family protease</fullName>
    </submittedName>
</protein>
<evidence type="ECO:0000259" key="3">
    <source>
        <dbReference type="Pfam" id="PF02517"/>
    </source>
</evidence>
<keyword evidence="4" id="KW-0645">Protease</keyword>
<dbReference type="Pfam" id="PF02517">
    <property type="entry name" value="Rce1-like"/>
    <property type="match status" value="1"/>
</dbReference>
<dbReference type="RefSeq" id="WP_057742536.1">
    <property type="nucleotide sequence ID" value="NZ_AZEF01000008.1"/>
</dbReference>
<dbReference type="Proteomes" id="UP000051621">
    <property type="component" value="Unassembled WGS sequence"/>
</dbReference>
<dbReference type="PANTHER" id="PTHR36435:SF6">
    <property type="entry name" value="ABORTIVE INFECTION PROTEIN"/>
    <property type="match status" value="1"/>
</dbReference>
<dbReference type="GO" id="GO:0080120">
    <property type="term" value="P:CAAX-box protein maturation"/>
    <property type="evidence" value="ECO:0007669"/>
    <property type="project" value="UniProtKB-ARBA"/>
</dbReference>
<dbReference type="AlphaFoldDB" id="A0A0R1MGN6"/>
<dbReference type="InterPro" id="IPR003675">
    <property type="entry name" value="Rce1/LyrA-like_dom"/>
</dbReference>
<keyword evidence="4" id="KW-0378">Hydrolase</keyword>
<feature type="transmembrane region" description="Helical" evidence="2">
    <location>
        <begin position="7"/>
        <end position="27"/>
    </location>
</feature>
<dbReference type="PANTHER" id="PTHR36435">
    <property type="entry name" value="SLR1288 PROTEIN"/>
    <property type="match status" value="1"/>
</dbReference>
<gene>
    <name evidence="4" type="ORF">FC81_GL000378</name>
</gene>
<dbReference type="EMBL" id="AZEF01000008">
    <property type="protein sequence ID" value="KRL02888.1"/>
    <property type="molecule type" value="Genomic_DNA"/>
</dbReference>
<evidence type="ECO:0000256" key="2">
    <source>
        <dbReference type="SAM" id="Phobius"/>
    </source>
</evidence>
<feature type="transmembrane region" description="Helical" evidence="2">
    <location>
        <begin position="108"/>
        <end position="128"/>
    </location>
</feature>
<keyword evidence="2" id="KW-0812">Transmembrane</keyword>
<keyword evidence="2" id="KW-0472">Membrane</keyword>
<dbReference type="GO" id="GO:0004175">
    <property type="term" value="F:endopeptidase activity"/>
    <property type="evidence" value="ECO:0007669"/>
    <property type="project" value="UniProtKB-ARBA"/>
</dbReference>
<evidence type="ECO:0000313" key="5">
    <source>
        <dbReference type="Proteomes" id="UP000051621"/>
    </source>
</evidence>
<dbReference type="GO" id="GO:0006508">
    <property type="term" value="P:proteolysis"/>
    <property type="evidence" value="ECO:0007669"/>
    <property type="project" value="UniProtKB-KW"/>
</dbReference>
<organism evidence="4 5">
    <name type="scientific">Liquorilactobacillus capillatus DSM 19910</name>
    <dbReference type="NCBI Taxonomy" id="1423731"/>
    <lineage>
        <taxon>Bacteria</taxon>
        <taxon>Bacillati</taxon>
        <taxon>Bacillota</taxon>
        <taxon>Bacilli</taxon>
        <taxon>Lactobacillales</taxon>
        <taxon>Lactobacillaceae</taxon>
        <taxon>Liquorilactobacillus</taxon>
    </lineage>
</organism>
<name>A0A0R1MGN6_9LACO</name>
<feature type="transmembrane region" description="Helical" evidence="2">
    <location>
        <begin position="168"/>
        <end position="185"/>
    </location>
</feature>
<evidence type="ECO:0000313" key="4">
    <source>
        <dbReference type="EMBL" id="KRL02888.1"/>
    </source>
</evidence>
<feature type="domain" description="CAAX prenyl protease 2/Lysostaphin resistance protein A-like" evidence="3">
    <location>
        <begin position="118"/>
        <end position="203"/>
    </location>
</feature>
<reference evidence="4 5" key="1">
    <citation type="journal article" date="2015" name="Genome Announc.">
        <title>Expanding the biotechnology potential of lactobacilli through comparative genomics of 213 strains and associated genera.</title>
        <authorList>
            <person name="Sun Z."/>
            <person name="Harris H.M."/>
            <person name="McCann A."/>
            <person name="Guo C."/>
            <person name="Argimon S."/>
            <person name="Zhang W."/>
            <person name="Yang X."/>
            <person name="Jeffery I.B."/>
            <person name="Cooney J.C."/>
            <person name="Kagawa T.F."/>
            <person name="Liu W."/>
            <person name="Song Y."/>
            <person name="Salvetti E."/>
            <person name="Wrobel A."/>
            <person name="Rasinkangas P."/>
            <person name="Parkhill J."/>
            <person name="Rea M.C."/>
            <person name="O'Sullivan O."/>
            <person name="Ritari J."/>
            <person name="Douillard F.P."/>
            <person name="Paul Ross R."/>
            <person name="Yang R."/>
            <person name="Briner A.E."/>
            <person name="Felis G.E."/>
            <person name="de Vos W.M."/>
            <person name="Barrangou R."/>
            <person name="Klaenhammer T.R."/>
            <person name="Caufield P.W."/>
            <person name="Cui Y."/>
            <person name="Zhang H."/>
            <person name="O'Toole P.W."/>
        </authorList>
    </citation>
    <scope>NUCLEOTIDE SEQUENCE [LARGE SCALE GENOMIC DNA]</scope>
    <source>
        <strain evidence="4 5">DSM 19910</strain>
    </source>
</reference>